<name>A0A511TBC8_MYXFU</name>
<feature type="chain" id="PRO_5023014191" evidence="5">
    <location>
        <begin position="23"/>
        <end position="241"/>
    </location>
</feature>
<dbReference type="GO" id="GO:0020037">
    <property type="term" value="F:heme binding"/>
    <property type="evidence" value="ECO:0007669"/>
    <property type="project" value="InterPro"/>
</dbReference>
<sequence>MSRASWKLWPCVALALVTSACGDEAEPPTAAEYGELLFRDARLSESQFNAFSCATCHATTPTPLNGRMDSGYTLHNVVSRPDWWGGYETNLLDAVNFCYVSFMRGVQPLPVDSPQSRALYEYLVSISPDAQAPALPYTVVKDIVEVPRGSLERGQTVYRAACQECHGELHTGEGRLTELASILPEVTRDYDELFPGIPHSLVVIEKVRHGQFFHIGGNMPAYSLEALSDADMGALLTYMGL</sequence>
<keyword evidence="1 4" id="KW-0349">Heme</keyword>
<organism evidence="7 10">
    <name type="scientific">Myxococcus fulvus</name>
    <dbReference type="NCBI Taxonomy" id="33"/>
    <lineage>
        <taxon>Bacteria</taxon>
        <taxon>Pseudomonadati</taxon>
        <taxon>Myxococcota</taxon>
        <taxon>Myxococcia</taxon>
        <taxon>Myxococcales</taxon>
        <taxon>Cystobacterineae</taxon>
        <taxon>Myxococcaceae</taxon>
        <taxon>Myxococcus</taxon>
    </lineage>
</organism>
<protein>
    <submittedName>
        <fullName evidence="8">Thiosulfate dehydrogenase</fullName>
    </submittedName>
</protein>
<gene>
    <name evidence="7" type="ORF">MFU01_57990</name>
    <name evidence="8" type="ORF">SAMN05443572_112188</name>
</gene>
<dbReference type="GO" id="GO:0009055">
    <property type="term" value="F:electron transfer activity"/>
    <property type="evidence" value="ECO:0007669"/>
    <property type="project" value="InterPro"/>
</dbReference>
<reference evidence="7 10" key="2">
    <citation type="submission" date="2019-07" db="EMBL/GenBank/DDBJ databases">
        <title>Whole genome shotgun sequence of Myxococcus fulvus NBRC 100333.</title>
        <authorList>
            <person name="Hosoyama A."/>
            <person name="Uohara A."/>
            <person name="Ohji S."/>
            <person name="Ichikawa N."/>
        </authorList>
    </citation>
    <scope>NUCLEOTIDE SEQUENCE [LARGE SCALE GENOMIC DNA]</scope>
    <source>
        <strain evidence="7 10">NBRC 100333</strain>
    </source>
</reference>
<dbReference type="Gene3D" id="1.10.760.10">
    <property type="entry name" value="Cytochrome c-like domain"/>
    <property type="match status" value="2"/>
</dbReference>
<proteinExistence type="predicted"/>
<dbReference type="Proteomes" id="UP000321514">
    <property type="component" value="Unassembled WGS sequence"/>
</dbReference>
<evidence type="ECO:0000256" key="5">
    <source>
        <dbReference type="SAM" id="SignalP"/>
    </source>
</evidence>
<feature type="signal peptide" evidence="5">
    <location>
        <begin position="1"/>
        <end position="22"/>
    </location>
</feature>
<evidence type="ECO:0000259" key="6">
    <source>
        <dbReference type="PROSITE" id="PS51007"/>
    </source>
</evidence>
<evidence type="ECO:0000256" key="1">
    <source>
        <dbReference type="ARBA" id="ARBA00022617"/>
    </source>
</evidence>
<dbReference type="PROSITE" id="PS51257">
    <property type="entry name" value="PROKAR_LIPOPROTEIN"/>
    <property type="match status" value="1"/>
</dbReference>
<dbReference type="OrthoDB" id="9779283at2"/>
<dbReference type="Proteomes" id="UP000183760">
    <property type="component" value="Unassembled WGS sequence"/>
</dbReference>
<keyword evidence="9" id="KW-1185">Reference proteome</keyword>
<dbReference type="GO" id="GO:0046872">
    <property type="term" value="F:metal ion binding"/>
    <property type="evidence" value="ECO:0007669"/>
    <property type="project" value="UniProtKB-KW"/>
</dbReference>
<dbReference type="Pfam" id="PF13442">
    <property type="entry name" value="Cytochrome_CBB3"/>
    <property type="match status" value="1"/>
</dbReference>
<dbReference type="SUPFAM" id="SSF46626">
    <property type="entry name" value="Cytochrome c"/>
    <property type="match status" value="2"/>
</dbReference>
<evidence type="ECO:0000313" key="7">
    <source>
        <dbReference type="EMBL" id="GEN10762.1"/>
    </source>
</evidence>
<dbReference type="STRING" id="1334629.MFUL124B02_40660"/>
<dbReference type="PROSITE" id="PS51007">
    <property type="entry name" value="CYTC"/>
    <property type="match status" value="1"/>
</dbReference>
<dbReference type="RefSeq" id="WP_074958212.1">
    <property type="nucleotide sequence ID" value="NZ_BJXR01000040.1"/>
</dbReference>
<dbReference type="EMBL" id="FOIB01000012">
    <property type="protein sequence ID" value="SEU37680.1"/>
    <property type="molecule type" value="Genomic_DNA"/>
</dbReference>
<evidence type="ECO:0000313" key="10">
    <source>
        <dbReference type="Proteomes" id="UP000321514"/>
    </source>
</evidence>
<evidence type="ECO:0000256" key="3">
    <source>
        <dbReference type="ARBA" id="ARBA00023004"/>
    </source>
</evidence>
<keyword evidence="2 4" id="KW-0479">Metal-binding</keyword>
<evidence type="ECO:0000313" key="9">
    <source>
        <dbReference type="Proteomes" id="UP000183760"/>
    </source>
</evidence>
<evidence type="ECO:0000256" key="4">
    <source>
        <dbReference type="PROSITE-ProRule" id="PRU00433"/>
    </source>
</evidence>
<accession>A0A511TBC8</accession>
<dbReference type="AlphaFoldDB" id="A0A511TBC8"/>
<dbReference type="InterPro" id="IPR009056">
    <property type="entry name" value="Cyt_c-like_dom"/>
</dbReference>
<evidence type="ECO:0000313" key="8">
    <source>
        <dbReference type="EMBL" id="SEU37680.1"/>
    </source>
</evidence>
<dbReference type="EMBL" id="BJXR01000040">
    <property type="protein sequence ID" value="GEN10762.1"/>
    <property type="molecule type" value="Genomic_DNA"/>
</dbReference>
<evidence type="ECO:0000256" key="2">
    <source>
        <dbReference type="ARBA" id="ARBA00022723"/>
    </source>
</evidence>
<dbReference type="InterPro" id="IPR036909">
    <property type="entry name" value="Cyt_c-like_dom_sf"/>
</dbReference>
<feature type="domain" description="Cytochrome c" evidence="6">
    <location>
        <begin position="149"/>
        <end position="241"/>
    </location>
</feature>
<keyword evidence="3 4" id="KW-0408">Iron</keyword>
<keyword evidence="5" id="KW-0732">Signal</keyword>
<comment type="caution">
    <text evidence="7">The sequence shown here is derived from an EMBL/GenBank/DDBJ whole genome shotgun (WGS) entry which is preliminary data.</text>
</comment>
<reference evidence="8 9" key="1">
    <citation type="submission" date="2016-10" db="EMBL/GenBank/DDBJ databases">
        <authorList>
            <person name="Varghese N."/>
            <person name="Submissions S."/>
        </authorList>
    </citation>
    <scope>NUCLEOTIDE SEQUENCE [LARGE SCALE GENOMIC DNA]</scope>
    <source>
        <strain evidence="8 9">DSM 16525</strain>
    </source>
</reference>